<dbReference type="Proteomes" id="UP000315010">
    <property type="component" value="Unassembled WGS sequence"/>
</dbReference>
<organism evidence="1 2">
    <name type="scientific">Novipirellula herctigrandis</name>
    <dbReference type="NCBI Taxonomy" id="2527986"/>
    <lineage>
        <taxon>Bacteria</taxon>
        <taxon>Pseudomonadati</taxon>
        <taxon>Planctomycetota</taxon>
        <taxon>Planctomycetia</taxon>
        <taxon>Pirellulales</taxon>
        <taxon>Pirellulaceae</taxon>
        <taxon>Novipirellula</taxon>
    </lineage>
</organism>
<keyword evidence="2" id="KW-1185">Reference proteome</keyword>
<accession>A0A5C5ZAW8</accession>
<evidence type="ECO:0000313" key="1">
    <source>
        <dbReference type="EMBL" id="TWT83991.1"/>
    </source>
</evidence>
<gene>
    <name evidence="1" type="ORF">CA13_54650</name>
</gene>
<evidence type="ECO:0000313" key="2">
    <source>
        <dbReference type="Proteomes" id="UP000315010"/>
    </source>
</evidence>
<dbReference type="SUPFAM" id="SSF56935">
    <property type="entry name" value="Porins"/>
    <property type="match status" value="1"/>
</dbReference>
<protein>
    <submittedName>
        <fullName evidence="1">Phosphate-selective porin O and P</fullName>
    </submittedName>
</protein>
<dbReference type="Gene3D" id="2.40.160.10">
    <property type="entry name" value="Porin"/>
    <property type="match status" value="1"/>
</dbReference>
<dbReference type="EMBL" id="SJPJ01000001">
    <property type="protein sequence ID" value="TWT83991.1"/>
    <property type="molecule type" value="Genomic_DNA"/>
</dbReference>
<sequence>MLLAAIKRTTAALRYAIYFLAIVVCNQSGWSQTRDDLWLQSNPFEDQVNRHELGEFFAVQRRFPDPVVVETTAIPSANSQVPLMGRVDSVDPSPSTAVVAMQLPVRVGYDGGFTIASQRDLDLGAEAFPYWFRINGYGQIRDTIFDSRNENPSLNQLQLKRARILMQGHAFSSDIKYFVQLDGRSNSGDNLRILDYYLQFDLSHQVMNLAPGRFGIKAGLYKMPFSMARELSGKQFEFADRSMASLYFDVNRSLAWGLYGSTTGLYRPIYWDVALFNGLVTGGEETGSSGTIDNNNAVSFTAFFYPTGNWGQSELADFEIHQTLATRIGAGAAFSTINRIGVTEFNSIRVVDSGRQLSSLLPPSVDEYSVALYSIHGSMKYQGLSSTIEYYFRSINHFKGASIPDLFDHGMWLQLGYFAIQDKLQILARWSSVSGNSGTLGQENQNANEIAGGAVWYFRGQHVKLTVDATYLDGAPISSSALDIAPGDEGWLYRTQLQFSF</sequence>
<dbReference type="InterPro" id="IPR023614">
    <property type="entry name" value="Porin_dom_sf"/>
</dbReference>
<reference evidence="1 2" key="1">
    <citation type="submission" date="2019-02" db="EMBL/GenBank/DDBJ databases">
        <title>Deep-cultivation of Planctomycetes and their phenomic and genomic characterization uncovers novel biology.</title>
        <authorList>
            <person name="Wiegand S."/>
            <person name="Jogler M."/>
            <person name="Boedeker C."/>
            <person name="Pinto D."/>
            <person name="Vollmers J."/>
            <person name="Rivas-Marin E."/>
            <person name="Kohn T."/>
            <person name="Peeters S.H."/>
            <person name="Heuer A."/>
            <person name="Rast P."/>
            <person name="Oberbeckmann S."/>
            <person name="Bunk B."/>
            <person name="Jeske O."/>
            <person name="Meyerdierks A."/>
            <person name="Storesund J.E."/>
            <person name="Kallscheuer N."/>
            <person name="Luecker S."/>
            <person name="Lage O.M."/>
            <person name="Pohl T."/>
            <person name="Merkel B.J."/>
            <person name="Hornburger P."/>
            <person name="Mueller R.-W."/>
            <person name="Bruemmer F."/>
            <person name="Labrenz M."/>
            <person name="Spormann A.M."/>
            <person name="Op Den Camp H."/>
            <person name="Overmann J."/>
            <person name="Amann R."/>
            <person name="Jetten M.S.M."/>
            <person name="Mascher T."/>
            <person name="Medema M.H."/>
            <person name="Devos D.P."/>
            <person name="Kaster A.-K."/>
            <person name="Ovreas L."/>
            <person name="Rohde M."/>
            <person name="Galperin M.Y."/>
            <person name="Jogler C."/>
        </authorList>
    </citation>
    <scope>NUCLEOTIDE SEQUENCE [LARGE SCALE GENOMIC DNA]</scope>
    <source>
        <strain evidence="1 2">CA13</strain>
    </source>
</reference>
<dbReference type="RefSeq" id="WP_146401484.1">
    <property type="nucleotide sequence ID" value="NZ_SJPJ01000001.1"/>
</dbReference>
<proteinExistence type="predicted"/>
<comment type="caution">
    <text evidence="1">The sequence shown here is derived from an EMBL/GenBank/DDBJ whole genome shotgun (WGS) entry which is preliminary data.</text>
</comment>
<name>A0A5C5ZAW8_9BACT</name>
<dbReference type="OrthoDB" id="9760167at2"/>
<dbReference type="AlphaFoldDB" id="A0A5C5ZAW8"/>